<dbReference type="GO" id="GO:0048472">
    <property type="term" value="F:threonine-phosphate decarboxylase activity"/>
    <property type="evidence" value="ECO:0007669"/>
    <property type="project" value="InterPro"/>
</dbReference>
<feature type="transmembrane region" description="Helical" evidence="9">
    <location>
        <begin position="52"/>
        <end position="85"/>
    </location>
</feature>
<comment type="caution">
    <text evidence="10">The sequence shown here is derived from an EMBL/GenBank/DDBJ whole genome shotgun (WGS) entry which is preliminary data.</text>
</comment>
<comment type="similarity">
    <text evidence="3 9">Belongs to the CobD/CbiB family.</text>
</comment>
<proteinExistence type="inferred from homology"/>
<comment type="function">
    <text evidence="9">Converts cobyric acid to cobinamide by the addition of aminopropanol on the F carboxylic group.</text>
</comment>
<comment type="caution">
    <text evidence="9">Lacks conserved residue(s) required for the propagation of feature annotation.</text>
</comment>
<dbReference type="EMBL" id="VINQ01000012">
    <property type="protein sequence ID" value="KAA0912620.1"/>
    <property type="molecule type" value="Genomic_DNA"/>
</dbReference>
<keyword evidence="7 9" id="KW-1133">Transmembrane helix</keyword>
<accession>A0A5A9Z612</accession>
<dbReference type="PANTHER" id="PTHR34308">
    <property type="entry name" value="COBALAMIN BIOSYNTHESIS PROTEIN CBIB"/>
    <property type="match status" value="1"/>
</dbReference>
<dbReference type="Proteomes" id="UP000325291">
    <property type="component" value="Unassembled WGS sequence"/>
</dbReference>
<comment type="subcellular location">
    <subcellularLocation>
        <location evidence="1 9">Cell membrane</location>
        <topology evidence="1 9">Multi-pass membrane protein</topology>
    </subcellularLocation>
</comment>
<feature type="transmembrane region" description="Helical" evidence="9">
    <location>
        <begin position="144"/>
        <end position="162"/>
    </location>
</feature>
<keyword evidence="5 9" id="KW-0169">Cobalamin biosynthesis</keyword>
<dbReference type="HAMAP" id="MF_00024">
    <property type="entry name" value="CobD_CbiB"/>
    <property type="match status" value="1"/>
</dbReference>
<evidence type="ECO:0000256" key="8">
    <source>
        <dbReference type="ARBA" id="ARBA00023136"/>
    </source>
</evidence>
<dbReference type="InterPro" id="IPR004485">
    <property type="entry name" value="Cobalamin_biosynth_CobD/CbiB"/>
</dbReference>
<dbReference type="GO" id="GO:0015420">
    <property type="term" value="F:ABC-type vitamin B12 transporter activity"/>
    <property type="evidence" value="ECO:0007669"/>
    <property type="project" value="UniProtKB-UniRule"/>
</dbReference>
<evidence type="ECO:0000313" key="10">
    <source>
        <dbReference type="EMBL" id="KAA0912620.1"/>
    </source>
</evidence>
<dbReference type="NCBIfam" id="TIGR00380">
    <property type="entry name" value="cobal_cbiB"/>
    <property type="match status" value="1"/>
</dbReference>
<evidence type="ECO:0000256" key="5">
    <source>
        <dbReference type="ARBA" id="ARBA00022573"/>
    </source>
</evidence>
<keyword evidence="11" id="KW-1185">Reference proteome</keyword>
<dbReference type="RefSeq" id="WP_111362430.1">
    <property type="nucleotide sequence ID" value="NZ_VINQ01000012.1"/>
</dbReference>
<feature type="transmembrane region" description="Helical" evidence="9">
    <location>
        <begin position="276"/>
        <end position="297"/>
    </location>
</feature>
<dbReference type="AlphaFoldDB" id="A0A5A9Z612"/>
<protein>
    <recommendedName>
        <fullName evidence="9">Cobalamin biosynthesis protein CobD</fullName>
    </recommendedName>
</protein>
<keyword evidence="8 9" id="KW-0472">Membrane</keyword>
<evidence type="ECO:0000256" key="2">
    <source>
        <dbReference type="ARBA" id="ARBA00004953"/>
    </source>
</evidence>
<name>A0A5A9Z612_9RHOB</name>
<comment type="pathway">
    <text evidence="2 9">Cofactor biosynthesis; adenosylcobalamin biosynthesis.</text>
</comment>
<dbReference type="GO" id="GO:0009236">
    <property type="term" value="P:cobalamin biosynthetic process"/>
    <property type="evidence" value="ECO:0007669"/>
    <property type="project" value="UniProtKB-UniRule"/>
</dbReference>
<dbReference type="UniPathway" id="UPA00148"/>
<organism evidence="10 11">
    <name type="scientific">Aquicoccus porphyridii</name>
    <dbReference type="NCBI Taxonomy" id="1852029"/>
    <lineage>
        <taxon>Bacteria</taxon>
        <taxon>Pseudomonadati</taxon>
        <taxon>Pseudomonadota</taxon>
        <taxon>Alphaproteobacteria</taxon>
        <taxon>Rhodobacterales</taxon>
        <taxon>Paracoccaceae</taxon>
        <taxon>Aquicoccus</taxon>
    </lineage>
</organism>
<sequence length="298" mass="31519">MSLVLGLILDAMFGEPRAIWDRVPHPAVLMGRAVAWCDARFNAGDARKARGVAVMAGLGLAAVLLGMVLQALGGLVEALVIAILVAQRSLVDHVRAVADGLRMSLGEGRRAVGMIVGRDTAAMDEGAVARAAIESAAENFSDGVLAPVFWYLVAGLPGLLLYKMTNTADSMIGHRTARHAAFGWAAARFDDVLNIVPARLAALLIAGLYGQWGAWRGIVEDARRHRSPNAGWPEAAMARALDVALSGPRSYGGEMRAFPWVNGGGRRDPGAREIEAGCAVLWRVWAVVLGGAVLVWVS</sequence>
<evidence type="ECO:0000256" key="4">
    <source>
        <dbReference type="ARBA" id="ARBA00022475"/>
    </source>
</evidence>
<evidence type="ECO:0000256" key="7">
    <source>
        <dbReference type="ARBA" id="ARBA00022989"/>
    </source>
</evidence>
<dbReference type="Pfam" id="PF03186">
    <property type="entry name" value="CobD_Cbib"/>
    <property type="match status" value="1"/>
</dbReference>
<dbReference type="GO" id="GO:0005886">
    <property type="term" value="C:plasma membrane"/>
    <property type="evidence" value="ECO:0007669"/>
    <property type="project" value="UniProtKB-SubCell"/>
</dbReference>
<evidence type="ECO:0000256" key="1">
    <source>
        <dbReference type="ARBA" id="ARBA00004651"/>
    </source>
</evidence>
<gene>
    <name evidence="9" type="primary">cobD</name>
    <name evidence="10" type="ORF">FLO80_14605</name>
</gene>
<reference evidence="10 11" key="1">
    <citation type="submission" date="2019-07" db="EMBL/GenBank/DDBJ databases">
        <title>Aquicoccus porphyridii gen. nov., sp. nov., isolated from a small marine red alga, Porphyridium marinum.</title>
        <authorList>
            <person name="Liu L."/>
        </authorList>
    </citation>
    <scope>NUCLEOTIDE SEQUENCE [LARGE SCALE GENOMIC DNA]</scope>
    <source>
        <strain evidence="10 11">L1 8-17</strain>
    </source>
</reference>
<keyword evidence="4 9" id="KW-1003">Cell membrane</keyword>
<evidence type="ECO:0000256" key="9">
    <source>
        <dbReference type="HAMAP-Rule" id="MF_00024"/>
    </source>
</evidence>
<evidence type="ECO:0000256" key="3">
    <source>
        <dbReference type="ARBA" id="ARBA00006263"/>
    </source>
</evidence>
<dbReference type="PANTHER" id="PTHR34308:SF1">
    <property type="entry name" value="COBALAMIN BIOSYNTHESIS PROTEIN CBIB"/>
    <property type="match status" value="1"/>
</dbReference>
<keyword evidence="6 9" id="KW-0812">Transmembrane</keyword>
<evidence type="ECO:0000256" key="6">
    <source>
        <dbReference type="ARBA" id="ARBA00022692"/>
    </source>
</evidence>
<evidence type="ECO:0000313" key="11">
    <source>
        <dbReference type="Proteomes" id="UP000325291"/>
    </source>
</evidence>